<sequence length="280" mass="30610">MALIVDPLTSFARKPTMHARATNMKVHEWTPLRDVAKLVADRVQSTSMQLQQLTTSDAFRISLGVIRTCFGSVKQEPSSHPWLHAVANWVDEASPSQHEALELGTEGRIRLPSVPPSNTRVYHGSVTHTYSADSEQIERIAGHGSGSAVTKCVVSHRGKSFGACVPRQSSADLIVVGKSTQHQGEQGAWLLFGDDRGSTHVHVRDDMSVDADLVYDRLEAGAQVHCCQSKALKPLVERALSEEARCRGVDARDKLAQWEAEGKIHTDCMCKKASETEGPP</sequence>
<gene>
    <name evidence="1" type="ORF">CBRE1094_LOCUS13450</name>
</gene>
<accession>A0A7S2D2V1</accession>
<evidence type="ECO:0000313" key="1">
    <source>
        <dbReference type="EMBL" id="CAD9442615.1"/>
    </source>
</evidence>
<reference evidence="1" key="1">
    <citation type="submission" date="2021-01" db="EMBL/GenBank/DDBJ databases">
        <authorList>
            <person name="Corre E."/>
            <person name="Pelletier E."/>
            <person name="Niang G."/>
            <person name="Scheremetjew M."/>
            <person name="Finn R."/>
            <person name="Kale V."/>
            <person name="Holt S."/>
            <person name="Cochrane G."/>
            <person name="Meng A."/>
            <person name="Brown T."/>
            <person name="Cohen L."/>
        </authorList>
    </citation>
    <scope>NUCLEOTIDE SEQUENCE</scope>
    <source>
        <strain evidence="1">UTEX LB 985</strain>
    </source>
</reference>
<organism evidence="1">
    <name type="scientific">Haptolina brevifila</name>
    <dbReference type="NCBI Taxonomy" id="156173"/>
    <lineage>
        <taxon>Eukaryota</taxon>
        <taxon>Haptista</taxon>
        <taxon>Haptophyta</taxon>
        <taxon>Prymnesiophyceae</taxon>
        <taxon>Prymnesiales</taxon>
        <taxon>Prymnesiaceae</taxon>
        <taxon>Haptolina</taxon>
    </lineage>
</organism>
<protein>
    <submittedName>
        <fullName evidence="1">Uncharacterized protein</fullName>
    </submittedName>
</protein>
<dbReference type="AlphaFoldDB" id="A0A7S2D2V1"/>
<proteinExistence type="predicted"/>
<name>A0A7S2D2V1_9EUKA</name>
<dbReference type="EMBL" id="HBGU01024765">
    <property type="protein sequence ID" value="CAD9442615.1"/>
    <property type="molecule type" value="Transcribed_RNA"/>
</dbReference>